<reference evidence="4" key="1">
    <citation type="submission" date="2013-08" db="EMBL/GenBank/DDBJ databases">
        <authorList>
            <person name="Mendez C."/>
            <person name="Richter M."/>
            <person name="Ferrer M."/>
            <person name="Sanchez J."/>
        </authorList>
    </citation>
    <scope>NUCLEOTIDE SEQUENCE</scope>
</reference>
<proteinExistence type="predicted"/>
<keyword evidence="2" id="KW-0067">ATP-binding</keyword>
<dbReference type="Gene3D" id="1.10.8.60">
    <property type="match status" value="1"/>
</dbReference>
<dbReference type="GO" id="GO:0034605">
    <property type="term" value="P:cellular response to heat"/>
    <property type="evidence" value="ECO:0007669"/>
    <property type="project" value="TreeGrafter"/>
</dbReference>
<dbReference type="SUPFAM" id="SSF52540">
    <property type="entry name" value="P-loop containing nucleoside triphosphate hydrolases"/>
    <property type="match status" value="1"/>
</dbReference>
<dbReference type="CDD" id="cd19499">
    <property type="entry name" value="RecA-like_ClpB_Hsp104-like"/>
    <property type="match status" value="1"/>
</dbReference>
<dbReference type="Gene3D" id="3.40.50.300">
    <property type="entry name" value="P-loop containing nucleotide triphosphate hydrolases"/>
    <property type="match status" value="1"/>
</dbReference>
<dbReference type="GO" id="GO:0005524">
    <property type="term" value="F:ATP binding"/>
    <property type="evidence" value="ECO:0007669"/>
    <property type="project" value="UniProtKB-KW"/>
</dbReference>
<evidence type="ECO:0000313" key="4">
    <source>
        <dbReference type="EMBL" id="EQD56797.1"/>
    </source>
</evidence>
<dbReference type="EMBL" id="AUZZ01003502">
    <property type="protein sequence ID" value="EQD56797.1"/>
    <property type="molecule type" value="Genomic_DNA"/>
</dbReference>
<dbReference type="GO" id="GO:0005737">
    <property type="term" value="C:cytoplasm"/>
    <property type="evidence" value="ECO:0007669"/>
    <property type="project" value="TreeGrafter"/>
</dbReference>
<sequence>MSEYMEKHSVARLVGAPPGYVGYEEGGQLTEAVRRRPFTVLLLDEVEKAAPEVMNVLLQLLDEGRLTDGQGRTVDFRNTLVIMTSNLAAETFAREMPEEERKKAVDQALRSFFRPEFLNRLDEVIVFHALTPKEIGSIVRFQLRQVEDRLKERRISLRLTAPAEKLLVRVGFDPEYGARPLKRTLQRLVVDPLTEKILAGAIPEGSEVVLGAEGD</sequence>
<dbReference type="InterPro" id="IPR001270">
    <property type="entry name" value="ClpA/B"/>
</dbReference>
<feature type="non-terminal residue" evidence="4">
    <location>
        <position position="215"/>
    </location>
</feature>
<dbReference type="SMART" id="SM01086">
    <property type="entry name" value="ClpB_D2-small"/>
    <property type="match status" value="1"/>
</dbReference>
<dbReference type="InterPro" id="IPR050130">
    <property type="entry name" value="ClpA_ClpB"/>
</dbReference>
<dbReference type="InterPro" id="IPR019489">
    <property type="entry name" value="Clp_ATPase_C"/>
</dbReference>
<protein>
    <submittedName>
        <fullName evidence="4">Negative regulator of genetic competence ClpC/MecB</fullName>
    </submittedName>
</protein>
<dbReference type="GO" id="GO:0016887">
    <property type="term" value="F:ATP hydrolysis activity"/>
    <property type="evidence" value="ECO:0007669"/>
    <property type="project" value="InterPro"/>
</dbReference>
<evidence type="ECO:0000256" key="2">
    <source>
        <dbReference type="ARBA" id="ARBA00022840"/>
    </source>
</evidence>
<gene>
    <name evidence="4" type="ORF">B2A_05099</name>
</gene>
<dbReference type="PRINTS" id="PR00300">
    <property type="entry name" value="CLPPROTEASEA"/>
</dbReference>
<comment type="caution">
    <text evidence="4">The sequence shown here is derived from an EMBL/GenBank/DDBJ whole genome shotgun (WGS) entry which is preliminary data.</text>
</comment>
<dbReference type="InterPro" id="IPR027417">
    <property type="entry name" value="P-loop_NTPase"/>
</dbReference>
<name>T1AHS5_9ZZZZ</name>
<feature type="domain" description="Clp ATPase C-terminal" evidence="3">
    <location>
        <begin position="130"/>
        <end position="214"/>
    </location>
</feature>
<dbReference type="PANTHER" id="PTHR11638">
    <property type="entry name" value="ATP-DEPENDENT CLP PROTEASE"/>
    <property type="match status" value="1"/>
</dbReference>
<dbReference type="Pfam" id="PF10431">
    <property type="entry name" value="ClpB_D2-small"/>
    <property type="match status" value="1"/>
</dbReference>
<dbReference type="Pfam" id="PF07724">
    <property type="entry name" value="AAA_2"/>
    <property type="match status" value="1"/>
</dbReference>
<evidence type="ECO:0000259" key="3">
    <source>
        <dbReference type="SMART" id="SM01086"/>
    </source>
</evidence>
<reference evidence="4" key="2">
    <citation type="journal article" date="2014" name="ISME J.">
        <title>Microbial stratification in low pH oxic and suboxic macroscopic growths along an acid mine drainage.</title>
        <authorList>
            <person name="Mendez-Garcia C."/>
            <person name="Mesa V."/>
            <person name="Sprenger R.R."/>
            <person name="Richter M."/>
            <person name="Diez M.S."/>
            <person name="Solano J."/>
            <person name="Bargiela R."/>
            <person name="Golyshina O.V."/>
            <person name="Manteca A."/>
            <person name="Ramos J.L."/>
            <person name="Gallego J.R."/>
            <person name="Llorente I."/>
            <person name="Martins Dos Santos V.A."/>
            <person name="Jensen O.N."/>
            <person name="Pelaez A.I."/>
            <person name="Sanchez J."/>
            <person name="Ferrer M."/>
        </authorList>
    </citation>
    <scope>NUCLEOTIDE SEQUENCE</scope>
</reference>
<organism evidence="4">
    <name type="scientific">mine drainage metagenome</name>
    <dbReference type="NCBI Taxonomy" id="410659"/>
    <lineage>
        <taxon>unclassified sequences</taxon>
        <taxon>metagenomes</taxon>
        <taxon>ecological metagenomes</taxon>
    </lineage>
</organism>
<evidence type="ECO:0000256" key="1">
    <source>
        <dbReference type="ARBA" id="ARBA00022741"/>
    </source>
</evidence>
<keyword evidence="1" id="KW-0547">Nucleotide-binding</keyword>
<accession>T1AHS5</accession>
<dbReference type="InterPro" id="IPR003959">
    <property type="entry name" value="ATPase_AAA_core"/>
</dbReference>
<dbReference type="AlphaFoldDB" id="T1AHS5"/>
<dbReference type="PANTHER" id="PTHR11638:SF18">
    <property type="entry name" value="HEAT SHOCK PROTEIN 104"/>
    <property type="match status" value="1"/>
</dbReference>